<gene>
    <name evidence="2" type="primary">ORF66556</name>
</gene>
<dbReference type="SUPFAM" id="SSF56003">
    <property type="entry name" value="Molybdenum cofactor-binding domain"/>
    <property type="match status" value="1"/>
</dbReference>
<dbReference type="FunFam" id="3.30.365.10:FF:000004">
    <property type="entry name" value="Xanthine dehydrogenase oxidase"/>
    <property type="match status" value="1"/>
</dbReference>
<name>A0A0B6ZJF5_9EUPU</name>
<dbReference type="AlphaFoldDB" id="A0A0B6ZJF5"/>
<dbReference type="Gene3D" id="3.30.365.10">
    <property type="entry name" value="Aldehyde oxidase/xanthine dehydrogenase, molybdopterin binding domain"/>
    <property type="match status" value="2"/>
</dbReference>
<evidence type="ECO:0000259" key="1">
    <source>
        <dbReference type="Pfam" id="PF20256"/>
    </source>
</evidence>
<feature type="domain" description="Aldehyde oxidase/xanthine dehydrogenase second molybdopterin binding" evidence="1">
    <location>
        <begin position="1"/>
        <end position="199"/>
    </location>
</feature>
<dbReference type="InterPro" id="IPR046867">
    <property type="entry name" value="AldOxase/xan_DH_MoCoBD2"/>
</dbReference>
<dbReference type="GO" id="GO:0016491">
    <property type="term" value="F:oxidoreductase activity"/>
    <property type="evidence" value="ECO:0007669"/>
    <property type="project" value="InterPro"/>
</dbReference>
<accession>A0A0B6ZJF5</accession>
<dbReference type="Pfam" id="PF20256">
    <property type="entry name" value="MoCoBD_2"/>
    <property type="match status" value="1"/>
</dbReference>
<organism evidence="2">
    <name type="scientific">Arion vulgaris</name>
    <dbReference type="NCBI Taxonomy" id="1028688"/>
    <lineage>
        <taxon>Eukaryota</taxon>
        <taxon>Metazoa</taxon>
        <taxon>Spiralia</taxon>
        <taxon>Lophotrochozoa</taxon>
        <taxon>Mollusca</taxon>
        <taxon>Gastropoda</taxon>
        <taxon>Heterobranchia</taxon>
        <taxon>Euthyneura</taxon>
        <taxon>Panpulmonata</taxon>
        <taxon>Eupulmonata</taxon>
        <taxon>Stylommatophora</taxon>
        <taxon>Helicina</taxon>
        <taxon>Arionoidea</taxon>
        <taxon>Arionidae</taxon>
        <taxon>Arion</taxon>
    </lineage>
</organism>
<dbReference type="PANTHER" id="PTHR45444:SF3">
    <property type="entry name" value="XANTHINE DEHYDROGENASE"/>
    <property type="match status" value="1"/>
</dbReference>
<dbReference type="InterPro" id="IPR037165">
    <property type="entry name" value="AldOxase/xan_DH_Mopterin-bd_sf"/>
</dbReference>
<evidence type="ECO:0000313" key="2">
    <source>
        <dbReference type="EMBL" id="CEK68507.1"/>
    </source>
</evidence>
<sequence length="293" mass="32047">MGQGLHTKMVQIATRVLDIPEMYVRVADTTTNCVPNSPPTAGSMGSDLVGMAVLIACEELKSRLAPYRNDDPNKQWKDVVTTAIMDRECMSAVGHYKVDTHGMDWSKTINKPFPYYSFGAACTEVEIDCLTGDHQVLRTDIVMDVGHSLNPAIDVGQIEGAFVQSYGMLVLEQYKVTGQGKLLTNGPGNYKIPAFSNIPHNFNVTLLKNKGNPKAVYSSKGIGEPPQCLAISAFLAIKSAISAARSDTGHTGHFQLDSPATPDKIRMACIDQFSQQFLTDDAKDKMKPWFVQL</sequence>
<dbReference type="InterPro" id="IPR016208">
    <property type="entry name" value="Ald_Oxase/xanthine_DH-like"/>
</dbReference>
<dbReference type="GO" id="GO:0005506">
    <property type="term" value="F:iron ion binding"/>
    <property type="evidence" value="ECO:0007669"/>
    <property type="project" value="InterPro"/>
</dbReference>
<proteinExistence type="predicted"/>
<reference evidence="2" key="1">
    <citation type="submission" date="2014-12" db="EMBL/GenBank/DDBJ databases">
        <title>Insight into the proteome of Arion vulgaris.</title>
        <authorList>
            <person name="Aradska J."/>
            <person name="Bulat T."/>
            <person name="Smidak R."/>
            <person name="Sarate P."/>
            <person name="Gangsoo J."/>
            <person name="Sialana F."/>
            <person name="Bilban M."/>
            <person name="Lubec G."/>
        </authorList>
    </citation>
    <scope>NUCLEOTIDE SEQUENCE</scope>
    <source>
        <tissue evidence="2">Skin</tissue>
    </source>
</reference>
<dbReference type="PANTHER" id="PTHR45444">
    <property type="entry name" value="XANTHINE DEHYDROGENASE"/>
    <property type="match status" value="1"/>
</dbReference>
<dbReference type="EMBL" id="HACG01021642">
    <property type="protein sequence ID" value="CEK68507.1"/>
    <property type="molecule type" value="Transcribed_RNA"/>
</dbReference>
<protein>
    <recommendedName>
        <fullName evidence="1">Aldehyde oxidase/xanthine dehydrogenase second molybdopterin binding domain-containing protein</fullName>
    </recommendedName>
</protein>